<sequence>MSSTSVDGLDQAGDVAPVAGPGKQPQSTASRPAGKSRRATAKGKEKAVAAVSGPSSKPKQIKRDHWTRWPLLLDDVIKPEWTLEDEVAVIASQVLKSRVSPSFPIPISEENDGREDDEFVYVNTEVDEDDPDHPFYTPYLTSIVASYLSTMLALLASHTPARPASMQNRIEPLNWRAVLDVVVSCGVPEFSNPKVVHNVIRRMETIYGPSILPIEGRMATSYRAVERMKGKEAAAEEFAKFFQSYEADYFSQASPPPSFKPSKTRTKRKHDQHDDNNPRAPKHKNVTKVRFELPDTAASGGESSVPCGKESRAGQCNLPGSAKENPADDAIEASVYQPSGLGLRRSSRKKTTVNYYYPPPEE</sequence>
<reference evidence="2 3" key="1">
    <citation type="submission" date="2020-01" db="EMBL/GenBank/DDBJ databases">
        <authorList>
            <person name="Gupta K D."/>
        </authorList>
    </citation>
    <scope>NUCLEOTIDE SEQUENCE [LARGE SCALE GENOMIC DNA]</scope>
</reference>
<organism evidence="2 3">
    <name type="scientific">Cyclocybe aegerita</name>
    <name type="common">Black poplar mushroom</name>
    <name type="synonym">Agrocybe aegerita</name>
    <dbReference type="NCBI Taxonomy" id="1973307"/>
    <lineage>
        <taxon>Eukaryota</taxon>
        <taxon>Fungi</taxon>
        <taxon>Dikarya</taxon>
        <taxon>Basidiomycota</taxon>
        <taxon>Agaricomycotina</taxon>
        <taxon>Agaricomycetes</taxon>
        <taxon>Agaricomycetidae</taxon>
        <taxon>Agaricales</taxon>
        <taxon>Agaricineae</taxon>
        <taxon>Bolbitiaceae</taxon>
        <taxon>Cyclocybe</taxon>
    </lineage>
</organism>
<dbReference type="EMBL" id="CACVBS010000082">
    <property type="protein sequence ID" value="CAA7269888.1"/>
    <property type="molecule type" value="Genomic_DNA"/>
</dbReference>
<name>A0A8S0WBH9_CYCAE</name>
<evidence type="ECO:0000256" key="1">
    <source>
        <dbReference type="SAM" id="MobiDB-lite"/>
    </source>
</evidence>
<dbReference type="OrthoDB" id="3260379at2759"/>
<gene>
    <name evidence="2" type="ORF">AAE3_LOCUS12142</name>
</gene>
<protein>
    <submittedName>
        <fullName evidence="2">Uncharacterized protein</fullName>
    </submittedName>
</protein>
<feature type="region of interest" description="Disordered" evidence="1">
    <location>
        <begin position="1"/>
        <end position="61"/>
    </location>
</feature>
<dbReference type="Proteomes" id="UP000467700">
    <property type="component" value="Unassembled WGS sequence"/>
</dbReference>
<dbReference type="AlphaFoldDB" id="A0A8S0WBH9"/>
<evidence type="ECO:0000313" key="3">
    <source>
        <dbReference type="Proteomes" id="UP000467700"/>
    </source>
</evidence>
<comment type="caution">
    <text evidence="2">The sequence shown here is derived from an EMBL/GenBank/DDBJ whole genome shotgun (WGS) entry which is preliminary data.</text>
</comment>
<accession>A0A8S0WBH9</accession>
<feature type="region of interest" description="Disordered" evidence="1">
    <location>
        <begin position="251"/>
        <end position="362"/>
    </location>
</feature>
<evidence type="ECO:0000313" key="2">
    <source>
        <dbReference type="EMBL" id="CAA7269888.1"/>
    </source>
</evidence>
<proteinExistence type="predicted"/>
<keyword evidence="3" id="KW-1185">Reference proteome</keyword>